<evidence type="ECO:0000313" key="1">
    <source>
        <dbReference type="EMBL" id="CAB4157724.1"/>
    </source>
</evidence>
<gene>
    <name evidence="1" type="ORF">UFOVP692_39</name>
</gene>
<sequence length="56" mass="6957">MKQLKDYLKAFNAGKEIERLTIINWLEEVEQLEYYDEFHYRAIIDALKEEIHKRRD</sequence>
<dbReference type="EMBL" id="LR796658">
    <property type="protein sequence ID" value="CAB4157724.1"/>
    <property type="molecule type" value="Genomic_DNA"/>
</dbReference>
<proteinExistence type="predicted"/>
<organism evidence="1">
    <name type="scientific">uncultured Caudovirales phage</name>
    <dbReference type="NCBI Taxonomy" id="2100421"/>
    <lineage>
        <taxon>Viruses</taxon>
        <taxon>Duplodnaviria</taxon>
        <taxon>Heunggongvirae</taxon>
        <taxon>Uroviricota</taxon>
        <taxon>Caudoviricetes</taxon>
        <taxon>Peduoviridae</taxon>
        <taxon>Maltschvirus</taxon>
        <taxon>Maltschvirus maltsch</taxon>
    </lineage>
</organism>
<reference evidence="1" key="1">
    <citation type="submission" date="2020-04" db="EMBL/GenBank/DDBJ databases">
        <authorList>
            <person name="Chiriac C."/>
            <person name="Salcher M."/>
            <person name="Ghai R."/>
            <person name="Kavagutti S V."/>
        </authorList>
    </citation>
    <scope>NUCLEOTIDE SEQUENCE</scope>
</reference>
<protein>
    <submittedName>
        <fullName evidence="1">Uncharacterized protein</fullName>
    </submittedName>
</protein>
<accession>A0A6J5NRC2</accession>
<name>A0A6J5NRC2_9CAUD</name>